<name>A0A1D8PTJ7_CANAL</name>
<feature type="compositionally biased region" description="Polar residues" evidence="1">
    <location>
        <begin position="9"/>
        <end position="29"/>
    </location>
</feature>
<dbReference type="GeneID" id="30515430"/>
<protein>
    <submittedName>
        <fullName evidence="3">Uncharacterized protein</fullName>
    </submittedName>
</protein>
<dbReference type="Proteomes" id="UP000000559">
    <property type="component" value="Chromosome R"/>
</dbReference>
<reference evidence="3 4" key="2">
    <citation type="journal article" date="2007" name="Genome Biol.">
        <title>Assembly of the Candida albicans genome into sixteen supercontigs aligned on the eight chromosomes.</title>
        <authorList>
            <person name="van het Hoog M."/>
            <person name="Rast T.J."/>
            <person name="Martchenko M."/>
            <person name="Grindle S."/>
            <person name="Dignard D."/>
            <person name="Hogues H."/>
            <person name="Cuomo C."/>
            <person name="Berriman M."/>
            <person name="Scherer S."/>
            <person name="Magee B.B."/>
            <person name="Whiteway M."/>
            <person name="Chibana H."/>
            <person name="Nantel A."/>
            <person name="Magee P.T."/>
        </authorList>
    </citation>
    <scope>GENOME REANNOTATION</scope>
    <source>
        <strain evidence="4">SC5314 / ATCC MYA-2876</strain>
    </source>
</reference>
<reference evidence="3 4" key="3">
    <citation type="journal article" date="2013" name="Genome Biol.">
        <title>Assembly of a phased diploid Candida albicans genome facilitates allele-specific measurements and provides a simple model for repeat and indel structure.</title>
        <authorList>
            <person name="Muzzey D."/>
            <person name="Schwartz K."/>
            <person name="Weissman J.S."/>
            <person name="Sherlock G."/>
        </authorList>
    </citation>
    <scope>NUCLEOTIDE SEQUENCE [LARGE SCALE GENOMIC DNA]</scope>
    <source>
        <strain evidence="4">SC5314 / ATCC MYA-2876</strain>
    </source>
</reference>
<organism evidence="3 4">
    <name type="scientific">Candida albicans (strain SC5314 / ATCC MYA-2876)</name>
    <name type="common">Yeast</name>
    <dbReference type="NCBI Taxonomy" id="237561"/>
    <lineage>
        <taxon>Eukaryota</taxon>
        <taxon>Fungi</taxon>
        <taxon>Dikarya</taxon>
        <taxon>Ascomycota</taxon>
        <taxon>Saccharomycotina</taxon>
        <taxon>Pichiomycetes</taxon>
        <taxon>Debaryomycetaceae</taxon>
        <taxon>Candida/Lodderomyces clade</taxon>
        <taxon>Candida</taxon>
    </lineage>
</organism>
<evidence type="ECO:0000313" key="3">
    <source>
        <dbReference type="EMBL" id="AOW31465.1"/>
    </source>
</evidence>
<dbReference type="InParanoid" id="A0A1D8PTJ7"/>
<feature type="compositionally biased region" description="Basic residues" evidence="1">
    <location>
        <begin position="34"/>
        <end position="47"/>
    </location>
</feature>
<feature type="region of interest" description="Disordered" evidence="1">
    <location>
        <begin position="1"/>
        <end position="51"/>
    </location>
</feature>
<accession>A0A1D8PTJ7</accession>
<dbReference type="CGD" id="CAL0000188084">
    <property type="gene designation" value="orf19.2633.1"/>
</dbReference>
<sequence>MSDLKKTDSANVSIKSTTSTLASIKSKATSLGQKLKKKPSSKGHSPSKKTTQVEAMAHYLAMKS</sequence>
<proteinExistence type="predicted"/>
<evidence type="ECO:0000313" key="4">
    <source>
        <dbReference type="Proteomes" id="UP000000559"/>
    </source>
</evidence>
<gene>
    <name evidence="3" type="ordered locus">CAALFM_CR07740WA</name>
    <name evidence="2" type="ordered locus">orf19.2633.1</name>
</gene>
<reference evidence="3 4" key="1">
    <citation type="journal article" date="2004" name="Proc. Natl. Acad. Sci. U.S.A.">
        <title>The diploid genome sequence of Candida albicans.</title>
        <authorList>
            <person name="Jones T."/>
            <person name="Federspiel N.A."/>
            <person name="Chibana H."/>
            <person name="Dungan J."/>
            <person name="Kalman S."/>
            <person name="Magee B.B."/>
            <person name="Newport G."/>
            <person name="Thorstenson Y.R."/>
            <person name="Agabian N."/>
            <person name="Magee P.T."/>
            <person name="Davis R.W."/>
            <person name="Scherer S."/>
        </authorList>
    </citation>
    <scope>NUCLEOTIDE SEQUENCE [LARGE SCALE GENOMIC DNA]</scope>
    <source>
        <strain evidence="4">SC5314 / ATCC MYA-2876</strain>
    </source>
</reference>
<dbReference type="RefSeq" id="XP_019331101.1">
    <property type="nucleotide sequence ID" value="XM_019475556.1"/>
</dbReference>
<dbReference type="VEuPathDB" id="FungiDB:CR_07740W_A"/>
<dbReference type="EMBL" id="CP017630">
    <property type="protein sequence ID" value="AOW31465.1"/>
    <property type="molecule type" value="Genomic_DNA"/>
</dbReference>
<evidence type="ECO:0000256" key="1">
    <source>
        <dbReference type="SAM" id="MobiDB-lite"/>
    </source>
</evidence>
<dbReference type="SMR" id="A0A1D8PTJ7"/>
<dbReference type="AlphaFoldDB" id="A0A1D8PTJ7"/>
<keyword evidence="4" id="KW-1185">Reference proteome</keyword>
<dbReference type="KEGG" id="cal:CAALFM_CR07740WA"/>
<evidence type="ECO:0000313" key="2">
    <source>
        <dbReference type="CGD" id="CAL0000188084"/>
    </source>
</evidence>